<accession>A0A0S2TCM4</accession>
<evidence type="ECO:0000313" key="3">
    <source>
        <dbReference type="EMBL" id="ALP52904.1"/>
    </source>
</evidence>
<feature type="signal peptide" evidence="1">
    <location>
        <begin position="1"/>
        <end position="22"/>
    </location>
</feature>
<evidence type="ECO:0000313" key="4">
    <source>
        <dbReference type="Proteomes" id="UP000055136"/>
    </source>
</evidence>
<proteinExistence type="predicted"/>
<feature type="domain" description="Ice-binding protein C-terminal" evidence="2">
    <location>
        <begin position="187"/>
        <end position="211"/>
    </location>
</feature>
<gene>
    <name evidence="3" type="ORF">Tel_06900</name>
</gene>
<evidence type="ECO:0000256" key="1">
    <source>
        <dbReference type="SAM" id="SignalP"/>
    </source>
</evidence>
<feature type="chain" id="PRO_5006604926" description="Ice-binding protein C-terminal domain-containing protein" evidence="1">
    <location>
        <begin position="23"/>
        <end position="214"/>
    </location>
</feature>
<dbReference type="AlphaFoldDB" id="A0A0S2TCM4"/>
<dbReference type="EMBL" id="CP013099">
    <property type="protein sequence ID" value="ALP52904.1"/>
    <property type="molecule type" value="Genomic_DNA"/>
</dbReference>
<keyword evidence="1" id="KW-0732">Signal</keyword>
<keyword evidence="4" id="KW-1185">Reference proteome</keyword>
<protein>
    <recommendedName>
        <fullName evidence="2">Ice-binding protein C-terminal domain-containing protein</fullName>
    </recommendedName>
</protein>
<dbReference type="NCBIfam" id="TIGR02595">
    <property type="entry name" value="PEP_CTERM"/>
    <property type="match status" value="1"/>
</dbReference>
<evidence type="ECO:0000259" key="2">
    <source>
        <dbReference type="Pfam" id="PF07589"/>
    </source>
</evidence>
<dbReference type="InterPro" id="IPR013424">
    <property type="entry name" value="Ice-binding_C"/>
</dbReference>
<dbReference type="Pfam" id="PF07589">
    <property type="entry name" value="PEP-CTERM"/>
    <property type="match status" value="1"/>
</dbReference>
<name>A0A0S2TCM4_9GAMM</name>
<dbReference type="Proteomes" id="UP000055136">
    <property type="component" value="Chromosome"/>
</dbReference>
<dbReference type="KEGG" id="tee:Tel_06900"/>
<reference evidence="3" key="1">
    <citation type="submission" date="2015-10" db="EMBL/GenBank/DDBJ databases">
        <title>Description of Candidatus Tenderia electrophaga gen. nov, sp. nov., an Uncultivated Electroautotroph from a Biocathode Enrichment.</title>
        <authorList>
            <person name="Eddie B.J."/>
            <person name="Malanoski A.P."/>
            <person name="Wang Z."/>
            <person name="Hall R.J."/>
            <person name="Oh S.D."/>
            <person name="Heiner C."/>
            <person name="Lin B."/>
            <person name="Strycharz-Glaven S.M."/>
        </authorList>
    </citation>
    <scope>NUCLEOTIDE SEQUENCE [LARGE SCALE GENOMIC DNA]</scope>
    <source>
        <strain evidence="3">NRL1</strain>
    </source>
</reference>
<organism evidence="3 4">
    <name type="scientific">Candidatus Tenderia electrophaga</name>
    <dbReference type="NCBI Taxonomy" id="1748243"/>
    <lineage>
        <taxon>Bacteria</taxon>
        <taxon>Pseudomonadati</taxon>
        <taxon>Pseudomonadota</taxon>
        <taxon>Gammaproteobacteria</taxon>
        <taxon>Candidatus Tenderiales</taxon>
        <taxon>Candidatus Tenderiaceae</taxon>
        <taxon>Candidatus Tenderia</taxon>
    </lineage>
</organism>
<sequence>MKKFMTPIFGLALLAVTTQAGAVVLSLEPSSQDAVPTDAVSLDLTVSGLSAGGPDSLGDFDLDIFYDTAALTFSGYSLGGFLGDIGLGEALDFSLGDLGGGIINLHEVSLLEADAVSCVFCAGPYLDDIQPGSFVLATLDFIVDVLPVGSSTTVGIGGIFSLDDGFGDPLAITGTADAVIRNPAPASVPEPATLALLMLGLVGMTLMHQRRSRA</sequence>